<dbReference type="Gene3D" id="3.40.50.2300">
    <property type="match status" value="1"/>
</dbReference>
<dbReference type="AlphaFoldDB" id="A0A6J4RDH0"/>
<dbReference type="InterPro" id="IPR016032">
    <property type="entry name" value="Sig_transdc_resp-reg_C-effctor"/>
</dbReference>
<evidence type="ECO:0000256" key="2">
    <source>
        <dbReference type="ARBA" id="ARBA00023125"/>
    </source>
</evidence>
<dbReference type="PROSITE" id="PS50043">
    <property type="entry name" value="HTH_LUXR_2"/>
    <property type="match status" value="1"/>
</dbReference>
<keyword evidence="1" id="KW-0805">Transcription regulation</keyword>
<accession>A0A6J4RDH0</accession>
<dbReference type="SMART" id="SM00421">
    <property type="entry name" value="HTH_LUXR"/>
    <property type="match status" value="1"/>
</dbReference>
<dbReference type="SUPFAM" id="SSF46894">
    <property type="entry name" value="C-terminal effector domain of the bipartite response regulators"/>
    <property type="match status" value="1"/>
</dbReference>
<protein>
    <submittedName>
        <fullName evidence="5">Nitrate/nitrite response regulator protein</fullName>
    </submittedName>
</protein>
<name>A0A6J4RDH0_9ACTN</name>
<evidence type="ECO:0000256" key="1">
    <source>
        <dbReference type="ARBA" id="ARBA00023015"/>
    </source>
</evidence>
<dbReference type="GO" id="GO:0006355">
    <property type="term" value="P:regulation of DNA-templated transcription"/>
    <property type="evidence" value="ECO:0007669"/>
    <property type="project" value="InterPro"/>
</dbReference>
<keyword evidence="2" id="KW-0238">DNA-binding</keyword>
<evidence type="ECO:0000256" key="3">
    <source>
        <dbReference type="ARBA" id="ARBA00023163"/>
    </source>
</evidence>
<feature type="domain" description="HTH luxR-type" evidence="4">
    <location>
        <begin position="136"/>
        <end position="201"/>
    </location>
</feature>
<dbReference type="GO" id="GO:0003677">
    <property type="term" value="F:DNA binding"/>
    <property type="evidence" value="ECO:0007669"/>
    <property type="project" value="UniProtKB-KW"/>
</dbReference>
<evidence type="ECO:0000313" key="5">
    <source>
        <dbReference type="EMBL" id="CAA9470980.1"/>
    </source>
</evidence>
<sequence>MSSDAARVFIVAPAPFARAGLRSMLEDGGTGILVVGEAGSFAGPGLSGADVVVVAGDEALDEVGAVAEEGMQAILLLSRDDRSVPMLRALAPSGWGIVAPDAPAEELSAAVASVARGLVILSRTLAERLLGGTTALEELDEPLTAREREVLELLGRGLSNKMIGRELSISEHTVKFHVSSVYAKLGAASRTEALSLGARHGLISL</sequence>
<evidence type="ECO:0000259" key="4">
    <source>
        <dbReference type="PROSITE" id="PS50043"/>
    </source>
</evidence>
<dbReference type="Pfam" id="PF00196">
    <property type="entry name" value="GerE"/>
    <property type="match status" value="1"/>
</dbReference>
<organism evidence="5">
    <name type="scientific">uncultured Rubrobacteraceae bacterium</name>
    <dbReference type="NCBI Taxonomy" id="349277"/>
    <lineage>
        <taxon>Bacteria</taxon>
        <taxon>Bacillati</taxon>
        <taxon>Actinomycetota</taxon>
        <taxon>Rubrobacteria</taxon>
        <taxon>Rubrobacterales</taxon>
        <taxon>Rubrobacteraceae</taxon>
        <taxon>environmental samples</taxon>
    </lineage>
</organism>
<dbReference type="EMBL" id="CADCVK010000130">
    <property type="protein sequence ID" value="CAA9470980.1"/>
    <property type="molecule type" value="Genomic_DNA"/>
</dbReference>
<dbReference type="PANTHER" id="PTHR44688">
    <property type="entry name" value="DNA-BINDING TRANSCRIPTIONAL ACTIVATOR DEVR_DOSR"/>
    <property type="match status" value="1"/>
</dbReference>
<dbReference type="CDD" id="cd06170">
    <property type="entry name" value="LuxR_C_like"/>
    <property type="match status" value="1"/>
</dbReference>
<dbReference type="PANTHER" id="PTHR44688:SF25">
    <property type="entry name" value="HTH LUXR-TYPE DOMAIN-CONTAINING PROTEIN"/>
    <property type="match status" value="1"/>
</dbReference>
<gene>
    <name evidence="5" type="ORF">AVDCRST_MAG12-768</name>
</gene>
<dbReference type="InterPro" id="IPR000792">
    <property type="entry name" value="Tscrpt_reg_LuxR_C"/>
</dbReference>
<reference evidence="5" key="1">
    <citation type="submission" date="2020-02" db="EMBL/GenBank/DDBJ databases">
        <authorList>
            <person name="Meier V. D."/>
        </authorList>
    </citation>
    <scope>NUCLEOTIDE SEQUENCE</scope>
    <source>
        <strain evidence="5">AVDCRST_MAG12</strain>
    </source>
</reference>
<dbReference type="PROSITE" id="PS00622">
    <property type="entry name" value="HTH_LUXR_1"/>
    <property type="match status" value="1"/>
</dbReference>
<dbReference type="PRINTS" id="PR00038">
    <property type="entry name" value="HTHLUXR"/>
</dbReference>
<proteinExistence type="predicted"/>
<keyword evidence="3" id="KW-0804">Transcription</keyword>